<evidence type="ECO:0000313" key="1">
    <source>
        <dbReference type="EMBL" id="KAJ4703626.1"/>
    </source>
</evidence>
<gene>
    <name evidence="1" type="ORF">OWV82_023503</name>
</gene>
<reference evidence="1 2" key="1">
    <citation type="journal article" date="2023" name="Science">
        <title>Complex scaffold remodeling in plant triterpene biosynthesis.</title>
        <authorList>
            <person name="De La Pena R."/>
            <person name="Hodgson H."/>
            <person name="Liu J.C."/>
            <person name="Stephenson M.J."/>
            <person name="Martin A.C."/>
            <person name="Owen C."/>
            <person name="Harkess A."/>
            <person name="Leebens-Mack J."/>
            <person name="Jimenez L.E."/>
            <person name="Osbourn A."/>
            <person name="Sattely E.S."/>
        </authorList>
    </citation>
    <scope>NUCLEOTIDE SEQUENCE [LARGE SCALE GENOMIC DNA]</scope>
    <source>
        <strain evidence="2">cv. JPN11</strain>
        <tissue evidence="1">Leaf</tissue>
    </source>
</reference>
<keyword evidence="1" id="KW-0378">Hydrolase</keyword>
<sequence length="339" mass="37810">MGFTIEKILIVLIVLMSWASLVTSRTLHEASIAEKHEQWMTENARNYKDETEREMRLHIFKQTVEFIEKFNSEGNRTYNLSINEFADLTDEEFQASYTGYNMPGKKISTQSQAETNWFKHLNMTVAPGQLDWRTKGAVTPVKHQGRCGCCWAFSAVAAVEGITKIKTGKLVSLSEQQVLDCTKSHGCKGGWMDDAFSYIIRSKGLATENIYPYEQREEGCNRKRGVKKAARIRSYKDIPANEEALLKAVAMQPVSVAIHANETSFKYYKGGVFNGPCKTAPLDHAVTVVGYGATDGMKYWLVKNSWGKNWGEGGYIRMHRGVGGTGLCGIASSASFPIA</sequence>
<name>A0ACC1WWL5_MELAZ</name>
<accession>A0ACC1WWL5</accession>
<protein>
    <submittedName>
        <fullName evidence="1">Cysteine protease</fullName>
    </submittedName>
</protein>
<dbReference type="EMBL" id="CM051406">
    <property type="protein sequence ID" value="KAJ4703626.1"/>
    <property type="molecule type" value="Genomic_DNA"/>
</dbReference>
<keyword evidence="2" id="KW-1185">Reference proteome</keyword>
<dbReference type="Proteomes" id="UP001164539">
    <property type="component" value="Chromosome 13"/>
</dbReference>
<comment type="caution">
    <text evidence="1">The sequence shown here is derived from an EMBL/GenBank/DDBJ whole genome shotgun (WGS) entry which is preliminary data.</text>
</comment>
<proteinExistence type="predicted"/>
<keyword evidence="1" id="KW-0645">Protease</keyword>
<organism evidence="1 2">
    <name type="scientific">Melia azedarach</name>
    <name type="common">Chinaberry tree</name>
    <dbReference type="NCBI Taxonomy" id="155640"/>
    <lineage>
        <taxon>Eukaryota</taxon>
        <taxon>Viridiplantae</taxon>
        <taxon>Streptophyta</taxon>
        <taxon>Embryophyta</taxon>
        <taxon>Tracheophyta</taxon>
        <taxon>Spermatophyta</taxon>
        <taxon>Magnoliopsida</taxon>
        <taxon>eudicotyledons</taxon>
        <taxon>Gunneridae</taxon>
        <taxon>Pentapetalae</taxon>
        <taxon>rosids</taxon>
        <taxon>malvids</taxon>
        <taxon>Sapindales</taxon>
        <taxon>Meliaceae</taxon>
        <taxon>Melia</taxon>
    </lineage>
</organism>
<evidence type="ECO:0000313" key="2">
    <source>
        <dbReference type="Proteomes" id="UP001164539"/>
    </source>
</evidence>